<name>A0A1F5FPF0_9BACT</name>
<feature type="transmembrane region" description="Helical" evidence="1">
    <location>
        <begin position="99"/>
        <end position="119"/>
    </location>
</feature>
<feature type="transmembrane region" description="Helical" evidence="1">
    <location>
        <begin position="42"/>
        <end position="65"/>
    </location>
</feature>
<evidence type="ECO:0000313" key="3">
    <source>
        <dbReference type="Proteomes" id="UP000179237"/>
    </source>
</evidence>
<proteinExistence type="predicted"/>
<keyword evidence="1" id="KW-0472">Membrane</keyword>
<dbReference type="AlphaFoldDB" id="A0A1F5FPF0"/>
<accession>A0A1F5FPF0</accession>
<feature type="transmembrane region" description="Helical" evidence="1">
    <location>
        <begin position="71"/>
        <end position="90"/>
    </location>
</feature>
<evidence type="ECO:0000313" key="2">
    <source>
        <dbReference type="EMBL" id="OGD81481.1"/>
    </source>
</evidence>
<organism evidence="2 3">
    <name type="scientific">Candidatus Collierbacteria bacterium RIFOXYD1_FULL_40_9</name>
    <dbReference type="NCBI Taxonomy" id="1817731"/>
    <lineage>
        <taxon>Bacteria</taxon>
        <taxon>Candidatus Collieribacteriota</taxon>
    </lineage>
</organism>
<protein>
    <submittedName>
        <fullName evidence="2">Uncharacterized protein</fullName>
    </submittedName>
</protein>
<comment type="caution">
    <text evidence="2">The sequence shown here is derived from an EMBL/GenBank/DDBJ whole genome shotgun (WGS) entry which is preliminary data.</text>
</comment>
<sequence length="140" mass="16000">MEKGRRVKSQHRKTDLKRGQFLFVVIEYRTNNLFGGTLNKTLVLNWATSITVILGLLGYFCSLLWLNSELAAILSILAMVCLLIPQYFYLNNMPLLDNILFTATFWISVAAIVILALLFNGQLFEIDLVNKIICHFTCPR</sequence>
<keyword evidence="1" id="KW-0812">Transmembrane</keyword>
<reference evidence="2 3" key="1">
    <citation type="journal article" date="2016" name="Nat. Commun.">
        <title>Thousands of microbial genomes shed light on interconnected biogeochemical processes in an aquifer system.</title>
        <authorList>
            <person name="Anantharaman K."/>
            <person name="Brown C.T."/>
            <person name="Hug L.A."/>
            <person name="Sharon I."/>
            <person name="Castelle C.J."/>
            <person name="Probst A.J."/>
            <person name="Thomas B.C."/>
            <person name="Singh A."/>
            <person name="Wilkins M.J."/>
            <person name="Karaoz U."/>
            <person name="Brodie E.L."/>
            <person name="Williams K.H."/>
            <person name="Hubbard S.S."/>
            <person name="Banfield J.F."/>
        </authorList>
    </citation>
    <scope>NUCLEOTIDE SEQUENCE [LARGE SCALE GENOMIC DNA]</scope>
</reference>
<gene>
    <name evidence="2" type="ORF">A2572_02525</name>
</gene>
<keyword evidence="1" id="KW-1133">Transmembrane helix</keyword>
<evidence type="ECO:0000256" key="1">
    <source>
        <dbReference type="SAM" id="Phobius"/>
    </source>
</evidence>
<dbReference type="EMBL" id="MFAQ01000043">
    <property type="protein sequence ID" value="OGD81481.1"/>
    <property type="molecule type" value="Genomic_DNA"/>
</dbReference>
<dbReference type="Proteomes" id="UP000179237">
    <property type="component" value="Unassembled WGS sequence"/>
</dbReference>